<gene>
    <name evidence="4" type="ORF">PLXY2_LOCUS12764</name>
</gene>
<feature type="compositionally biased region" description="Basic and acidic residues" evidence="2">
    <location>
        <begin position="654"/>
        <end position="680"/>
    </location>
</feature>
<dbReference type="GO" id="GO:0016477">
    <property type="term" value="P:cell migration"/>
    <property type="evidence" value="ECO:0007669"/>
    <property type="project" value="TreeGrafter"/>
</dbReference>
<keyword evidence="1" id="KW-0728">SH3 domain</keyword>
<evidence type="ECO:0000256" key="1">
    <source>
        <dbReference type="ARBA" id="ARBA00022443"/>
    </source>
</evidence>
<reference evidence="4" key="1">
    <citation type="submission" date="2020-11" db="EMBL/GenBank/DDBJ databases">
        <authorList>
            <person name="Whiteford S."/>
        </authorList>
    </citation>
    <scope>NUCLEOTIDE SEQUENCE</scope>
</reference>
<organism evidence="4 5">
    <name type="scientific">Plutella xylostella</name>
    <name type="common">Diamondback moth</name>
    <name type="synonym">Plutella maculipennis</name>
    <dbReference type="NCBI Taxonomy" id="51655"/>
    <lineage>
        <taxon>Eukaryota</taxon>
        <taxon>Metazoa</taxon>
        <taxon>Ecdysozoa</taxon>
        <taxon>Arthropoda</taxon>
        <taxon>Hexapoda</taxon>
        <taxon>Insecta</taxon>
        <taxon>Pterygota</taxon>
        <taxon>Neoptera</taxon>
        <taxon>Endopterygota</taxon>
        <taxon>Lepidoptera</taxon>
        <taxon>Glossata</taxon>
        <taxon>Ditrysia</taxon>
        <taxon>Yponomeutoidea</taxon>
        <taxon>Plutellidae</taxon>
        <taxon>Plutella</taxon>
    </lineage>
</organism>
<dbReference type="Gene3D" id="1.20.1270.350">
    <property type="entry name" value="Dedicator of cytokinesis N-terminal subdomain"/>
    <property type="match status" value="1"/>
</dbReference>
<dbReference type="GO" id="GO:0005886">
    <property type="term" value="C:plasma membrane"/>
    <property type="evidence" value="ECO:0007669"/>
    <property type="project" value="TreeGrafter"/>
</dbReference>
<dbReference type="InterPro" id="IPR042455">
    <property type="entry name" value="DOCK_N_sub1"/>
</dbReference>
<sequence length="680" mass="74241">MLVLQWLPQWRCGLSDRTLELTGLRAMRLRGLFPTGTRSKCVIVVADCGGYLIGGLDRVKEQSIYNYTGSSASGVPHLGLSVGELVRVRRRARGWLWGERLRGDGRGAFPASHVRRAQVCREDGADDDDPALVSAGGGGVIHELAVTLREWLPLWKQLYKSNDHRFKFMEVSMRALLELRASCARDALPADQLRRRTALAAATVDKGHRDTGRCRPLRRRHRRQGTQVGVDHCAAATVDKGHRDTGRCRPLRRRHRRQGTQVGVDHCAAATVDKGHRTLGLPVAVRDSACARADPRLLSASQLLALHESPGAVDSGMVSCMSSLSTEPWLCQSNRGSLTVESSMSNPGSLTVELHVVSIYRTLGLARADPRPSTVDSTMEPAAAAMARARGCSVLVRVHNFVCRAAPRVELLLSLHTATRALTEPAVVNWPPAARAADLLVYTDLPSDIKKEKIFLVCHVIRVGPMESQNVENRRSSVSSPPPPRATDVRRGCGAALCDVSKPLADPALSGAHILLPFTPLEKENLDSLVKKLISNREPKDAKQTQGLWVSLQLLDGDLLQIREQNPHLIVGTTAVARSLSLPEVILPGDARNDLYVTLGGGAYSCQGAAHRNIQLQAALVTVTGQIHPVTYPLSRQRPQAQASSSSDHPRHRGSSERRASDSAEKERVPVHSQRHEYLS</sequence>
<dbReference type="PANTHER" id="PTHR45653:SF10">
    <property type="entry name" value="MYOBLAST CITY, ISOFORM B"/>
    <property type="match status" value="1"/>
</dbReference>
<dbReference type="InterPro" id="IPR032376">
    <property type="entry name" value="DOCK_N"/>
</dbReference>
<name>A0A8S4G3N5_PLUXY</name>
<dbReference type="Proteomes" id="UP000653454">
    <property type="component" value="Unassembled WGS sequence"/>
</dbReference>
<feature type="region of interest" description="Disordered" evidence="2">
    <location>
        <begin position="469"/>
        <end position="488"/>
    </location>
</feature>
<dbReference type="PANTHER" id="PTHR45653">
    <property type="entry name" value="DEDICATOR OF CYTOKINESIS"/>
    <property type="match status" value="1"/>
</dbReference>
<dbReference type="GO" id="GO:0031267">
    <property type="term" value="F:small GTPase binding"/>
    <property type="evidence" value="ECO:0007669"/>
    <property type="project" value="TreeGrafter"/>
</dbReference>
<evidence type="ECO:0000313" key="5">
    <source>
        <dbReference type="Proteomes" id="UP000653454"/>
    </source>
</evidence>
<evidence type="ECO:0000259" key="3">
    <source>
        <dbReference type="SMART" id="SM00326"/>
    </source>
</evidence>
<keyword evidence="5" id="KW-1185">Reference proteome</keyword>
<proteinExistence type="predicted"/>
<dbReference type="GO" id="GO:0005085">
    <property type="term" value="F:guanyl-nucleotide exchange factor activity"/>
    <property type="evidence" value="ECO:0007669"/>
    <property type="project" value="InterPro"/>
</dbReference>
<accession>A0A8S4G3N5</accession>
<evidence type="ECO:0000313" key="4">
    <source>
        <dbReference type="EMBL" id="CAG9134481.1"/>
    </source>
</evidence>
<dbReference type="InterPro" id="IPR036028">
    <property type="entry name" value="SH3-like_dom_sf"/>
</dbReference>
<dbReference type="GO" id="GO:0007264">
    <property type="term" value="P:small GTPase-mediated signal transduction"/>
    <property type="evidence" value="ECO:0007669"/>
    <property type="project" value="InterPro"/>
</dbReference>
<dbReference type="InterPro" id="IPR026791">
    <property type="entry name" value="DOCK"/>
</dbReference>
<dbReference type="SUPFAM" id="SSF50044">
    <property type="entry name" value="SH3-domain"/>
    <property type="match status" value="1"/>
</dbReference>
<dbReference type="SMART" id="SM00326">
    <property type="entry name" value="SH3"/>
    <property type="match status" value="1"/>
</dbReference>
<comment type="caution">
    <text evidence="4">The sequence shown here is derived from an EMBL/GenBank/DDBJ whole genome shotgun (WGS) entry which is preliminary data.</text>
</comment>
<dbReference type="AlphaFoldDB" id="A0A8S4G3N5"/>
<dbReference type="GO" id="GO:0005737">
    <property type="term" value="C:cytoplasm"/>
    <property type="evidence" value="ECO:0007669"/>
    <property type="project" value="TreeGrafter"/>
</dbReference>
<evidence type="ECO:0000256" key="2">
    <source>
        <dbReference type="SAM" id="MobiDB-lite"/>
    </source>
</evidence>
<protein>
    <submittedName>
        <fullName evidence="4">(diamondback moth) hypothetical protein</fullName>
    </submittedName>
</protein>
<feature type="domain" description="SH3" evidence="3">
    <location>
        <begin position="59"/>
        <end position="118"/>
    </location>
</feature>
<dbReference type="Gene3D" id="2.30.30.40">
    <property type="entry name" value="SH3 Domains"/>
    <property type="match status" value="1"/>
</dbReference>
<feature type="compositionally biased region" description="Low complexity" evidence="2">
    <location>
        <begin position="635"/>
        <end position="647"/>
    </location>
</feature>
<dbReference type="InterPro" id="IPR001452">
    <property type="entry name" value="SH3_domain"/>
</dbReference>
<dbReference type="Pfam" id="PF16172">
    <property type="entry name" value="DOCK_N"/>
    <property type="match status" value="2"/>
</dbReference>
<dbReference type="Pfam" id="PF07653">
    <property type="entry name" value="SH3_2"/>
    <property type="match status" value="1"/>
</dbReference>
<dbReference type="EMBL" id="CAJHNJ030000079">
    <property type="protein sequence ID" value="CAG9134481.1"/>
    <property type="molecule type" value="Genomic_DNA"/>
</dbReference>
<feature type="region of interest" description="Disordered" evidence="2">
    <location>
        <begin position="632"/>
        <end position="680"/>
    </location>
</feature>
<dbReference type="GO" id="GO:0007520">
    <property type="term" value="P:myoblast fusion"/>
    <property type="evidence" value="ECO:0007669"/>
    <property type="project" value="TreeGrafter"/>
</dbReference>